<evidence type="ECO:0000256" key="5">
    <source>
        <dbReference type="SAM" id="MobiDB-lite"/>
    </source>
</evidence>
<dbReference type="PANTHER" id="PTHR12320">
    <property type="entry name" value="PROTEIN PHOSPHATASE 2C"/>
    <property type="match status" value="1"/>
</dbReference>
<evidence type="ECO:0000256" key="2">
    <source>
        <dbReference type="ARBA" id="ARBA00006702"/>
    </source>
</evidence>
<evidence type="ECO:0000313" key="7">
    <source>
        <dbReference type="Proteomes" id="UP000095281"/>
    </source>
</evidence>
<keyword evidence="4" id="KW-0479">Metal-binding</keyword>
<evidence type="ECO:0000256" key="1">
    <source>
        <dbReference type="ARBA" id="ARBA00001946"/>
    </source>
</evidence>
<evidence type="ECO:0000256" key="4">
    <source>
        <dbReference type="RuleBase" id="RU366020"/>
    </source>
</evidence>
<keyword evidence="4" id="KW-0378">Hydrolase</keyword>
<feature type="domain" description="PPM-type phosphatase" evidence="6">
    <location>
        <begin position="239"/>
        <end position="515"/>
    </location>
</feature>
<keyword evidence="4" id="KW-0464">Manganese</keyword>
<comment type="cofactor">
    <cofactor evidence="1 4">
        <name>Mg(2+)</name>
        <dbReference type="ChEBI" id="CHEBI:18420"/>
    </cofactor>
</comment>
<dbReference type="InterPro" id="IPR036457">
    <property type="entry name" value="PPM-type-like_dom_sf"/>
</dbReference>
<dbReference type="WBParaSite" id="MhA1_Contig596.frz3.gene22">
    <property type="protein sequence ID" value="MhA1_Contig596.frz3.gene22"/>
    <property type="gene ID" value="MhA1_Contig596.frz3.gene22"/>
</dbReference>
<dbReference type="Pfam" id="PF07228">
    <property type="entry name" value="SpoIIE"/>
    <property type="match status" value="1"/>
</dbReference>
<evidence type="ECO:0000313" key="8">
    <source>
        <dbReference type="WBParaSite" id="MhA1_Contig596.frz3.gene22"/>
    </source>
</evidence>
<keyword evidence="4" id="KW-0460">Magnesium</keyword>
<dbReference type="SMART" id="SM00331">
    <property type="entry name" value="PP2C_SIG"/>
    <property type="match status" value="1"/>
</dbReference>
<comment type="similarity">
    <text evidence="2 4">Belongs to the PP2C family.</text>
</comment>
<evidence type="ECO:0000256" key="3">
    <source>
        <dbReference type="ARBA" id="ARBA00022912"/>
    </source>
</evidence>
<dbReference type="Proteomes" id="UP000095281">
    <property type="component" value="Unplaced"/>
</dbReference>
<evidence type="ECO:0000259" key="6">
    <source>
        <dbReference type="PROSITE" id="PS51746"/>
    </source>
</evidence>
<dbReference type="SMART" id="SM00332">
    <property type="entry name" value="PP2Cc"/>
    <property type="match status" value="1"/>
</dbReference>
<organism evidence="7 8">
    <name type="scientific">Meloidogyne hapla</name>
    <name type="common">Root-knot nematode worm</name>
    <dbReference type="NCBI Taxonomy" id="6305"/>
    <lineage>
        <taxon>Eukaryota</taxon>
        <taxon>Metazoa</taxon>
        <taxon>Ecdysozoa</taxon>
        <taxon>Nematoda</taxon>
        <taxon>Chromadorea</taxon>
        <taxon>Rhabditida</taxon>
        <taxon>Tylenchina</taxon>
        <taxon>Tylenchomorpha</taxon>
        <taxon>Tylenchoidea</taxon>
        <taxon>Meloidogynidae</taxon>
        <taxon>Meloidogyninae</taxon>
        <taxon>Meloidogyne</taxon>
    </lineage>
</organism>
<sequence>MEQRPPQNPAQQELNTPEMPSRSVSSYRVPEQRGITLAQLLIIIEEVSGHPVMDISSNEDKYRLLIYYRNDQLLSTEPYINQTIDVCVAQREEAARDNAAFETLRRRREQGNINARRFSPGKAKRVANGGIEYSKMFKSAATRLVLLGSPVSVESSGRRGKSTSSLPVSVASFKLRAVCPHKQPNLNNLLSSFNYCSIPISGQIKQNLLKKEGLQNKHEEQQQWMVNVTKCGIAKEFQGSQSEALQQQKQWERDVYGDDACFIANHENTYVAGIADGVGGWRRHGVDPSQFSSQLMSNCAGIVKSGDFECTRPDLIIERAYNKLKMLNSQSPIGSSTACVLTITKKRLYSANLGDSGYLICRGGKVIFRSPEQTHYFNAPYQLTILPEQMLKEKKTFLLDKPECSELREHELQSGDLILMATDGLWDNCHIGTIARLLYGDEDENNIKDTEEGKEESPKMSQASLQARCNSLALIARHLSADENYISPFTQRALKHGIKAPGGKPDDVTIILFQVS</sequence>
<protein>
    <recommendedName>
        <fullName evidence="4">Protein phosphatase</fullName>
        <ecNumber evidence="4">3.1.3.16</ecNumber>
    </recommendedName>
</protein>
<dbReference type="InterPro" id="IPR039123">
    <property type="entry name" value="PPTC7"/>
</dbReference>
<dbReference type="EC" id="3.1.3.16" evidence="4"/>
<dbReference type="SUPFAM" id="SSF81606">
    <property type="entry name" value="PP2C-like"/>
    <property type="match status" value="1"/>
</dbReference>
<comment type="catalytic activity">
    <reaction evidence="4">
        <text>O-phospho-L-seryl-[protein] + H2O = L-seryl-[protein] + phosphate</text>
        <dbReference type="Rhea" id="RHEA:20629"/>
        <dbReference type="Rhea" id="RHEA-COMP:9863"/>
        <dbReference type="Rhea" id="RHEA-COMP:11604"/>
        <dbReference type="ChEBI" id="CHEBI:15377"/>
        <dbReference type="ChEBI" id="CHEBI:29999"/>
        <dbReference type="ChEBI" id="CHEBI:43474"/>
        <dbReference type="ChEBI" id="CHEBI:83421"/>
        <dbReference type="EC" id="3.1.3.16"/>
    </reaction>
</comment>
<comment type="catalytic activity">
    <reaction evidence="4">
        <text>O-phospho-L-threonyl-[protein] + H2O = L-threonyl-[protein] + phosphate</text>
        <dbReference type="Rhea" id="RHEA:47004"/>
        <dbReference type="Rhea" id="RHEA-COMP:11060"/>
        <dbReference type="Rhea" id="RHEA-COMP:11605"/>
        <dbReference type="ChEBI" id="CHEBI:15377"/>
        <dbReference type="ChEBI" id="CHEBI:30013"/>
        <dbReference type="ChEBI" id="CHEBI:43474"/>
        <dbReference type="ChEBI" id="CHEBI:61977"/>
        <dbReference type="EC" id="3.1.3.16"/>
    </reaction>
</comment>
<accession>A0A1I8BU53</accession>
<dbReference type="PANTHER" id="PTHR12320:SF1">
    <property type="entry name" value="PROTEIN PHOSPHATASE PTC7 HOMOLOG"/>
    <property type="match status" value="1"/>
</dbReference>
<dbReference type="InterPro" id="IPR001932">
    <property type="entry name" value="PPM-type_phosphatase-like_dom"/>
</dbReference>
<dbReference type="AlphaFoldDB" id="A0A1I8BU53"/>
<dbReference type="GO" id="GO:0046872">
    <property type="term" value="F:metal ion binding"/>
    <property type="evidence" value="ECO:0007669"/>
    <property type="project" value="UniProtKB-UniRule"/>
</dbReference>
<dbReference type="Gene3D" id="3.60.40.10">
    <property type="entry name" value="PPM-type phosphatase domain"/>
    <property type="match status" value="1"/>
</dbReference>
<keyword evidence="7" id="KW-1185">Reference proteome</keyword>
<keyword evidence="3 4" id="KW-0904">Protein phosphatase</keyword>
<dbReference type="GO" id="GO:0005739">
    <property type="term" value="C:mitochondrion"/>
    <property type="evidence" value="ECO:0007669"/>
    <property type="project" value="TreeGrafter"/>
</dbReference>
<dbReference type="GO" id="GO:0004722">
    <property type="term" value="F:protein serine/threonine phosphatase activity"/>
    <property type="evidence" value="ECO:0007669"/>
    <property type="project" value="UniProtKB-EC"/>
</dbReference>
<comment type="cofactor">
    <cofactor evidence="4">
        <name>Mn(2+)</name>
        <dbReference type="ChEBI" id="CHEBI:29035"/>
    </cofactor>
</comment>
<name>A0A1I8BU53_MELHA</name>
<feature type="region of interest" description="Disordered" evidence="5">
    <location>
        <begin position="1"/>
        <end position="27"/>
    </location>
</feature>
<dbReference type="PROSITE" id="PS51746">
    <property type="entry name" value="PPM_2"/>
    <property type="match status" value="1"/>
</dbReference>
<proteinExistence type="inferred from homology"/>
<reference evidence="8" key="1">
    <citation type="submission" date="2016-11" db="UniProtKB">
        <authorList>
            <consortium name="WormBaseParasite"/>
        </authorList>
    </citation>
    <scope>IDENTIFICATION</scope>
</reference>